<evidence type="ECO:0000313" key="1">
    <source>
        <dbReference type="EMBL" id="MCD9638170.1"/>
    </source>
</evidence>
<proteinExistence type="predicted"/>
<accession>A0ABS8UVL4</accession>
<organism evidence="1 2">
    <name type="scientific">Datura stramonium</name>
    <name type="common">Jimsonweed</name>
    <name type="synonym">Common thornapple</name>
    <dbReference type="NCBI Taxonomy" id="4076"/>
    <lineage>
        <taxon>Eukaryota</taxon>
        <taxon>Viridiplantae</taxon>
        <taxon>Streptophyta</taxon>
        <taxon>Embryophyta</taxon>
        <taxon>Tracheophyta</taxon>
        <taxon>Spermatophyta</taxon>
        <taxon>Magnoliopsida</taxon>
        <taxon>eudicotyledons</taxon>
        <taxon>Gunneridae</taxon>
        <taxon>Pentapetalae</taxon>
        <taxon>asterids</taxon>
        <taxon>lamiids</taxon>
        <taxon>Solanales</taxon>
        <taxon>Solanaceae</taxon>
        <taxon>Solanoideae</taxon>
        <taxon>Datureae</taxon>
        <taxon>Datura</taxon>
    </lineage>
</organism>
<reference evidence="1 2" key="1">
    <citation type="journal article" date="2021" name="BMC Genomics">
        <title>Datura genome reveals duplications of psychoactive alkaloid biosynthetic genes and high mutation rate following tissue culture.</title>
        <authorList>
            <person name="Rajewski A."/>
            <person name="Carter-House D."/>
            <person name="Stajich J."/>
            <person name="Litt A."/>
        </authorList>
    </citation>
    <scope>NUCLEOTIDE SEQUENCE [LARGE SCALE GENOMIC DNA]</scope>
    <source>
        <strain evidence="1">AR-01</strain>
    </source>
</reference>
<dbReference type="Proteomes" id="UP000823775">
    <property type="component" value="Unassembled WGS sequence"/>
</dbReference>
<keyword evidence="2" id="KW-1185">Reference proteome</keyword>
<sequence length="83" mass="9176">MGGDDGGLRVYGVLTMFRVFGCRRRDYEVMRNGEGWSTGFKQKRGGEMVRSRRFGGPDGQNSEGEEKVLGQVMGCLTGCELGY</sequence>
<protein>
    <submittedName>
        <fullName evidence="1">Uncharacterized protein</fullName>
    </submittedName>
</protein>
<dbReference type="EMBL" id="JACEIK010002638">
    <property type="protein sequence ID" value="MCD9638170.1"/>
    <property type="molecule type" value="Genomic_DNA"/>
</dbReference>
<comment type="caution">
    <text evidence="1">The sequence shown here is derived from an EMBL/GenBank/DDBJ whole genome shotgun (WGS) entry which is preliminary data.</text>
</comment>
<evidence type="ECO:0000313" key="2">
    <source>
        <dbReference type="Proteomes" id="UP000823775"/>
    </source>
</evidence>
<name>A0ABS8UVL4_DATST</name>
<gene>
    <name evidence="1" type="ORF">HAX54_021945</name>
</gene>